<accession>A0A6J4SUN0</accession>
<sequence>MRPLRVTRRALAVTLALAVPVTAATSVAVAQTGLVPGLDFADSPPSRVTPPPWPNQVIANVPPGQAAPLIAGGASVGKGVALYFSSGIGPGGLNAAAPAGTPERFVDPARLEAGTLAGGVTLTEAQAINALERIRDNLTSVGLTGEDVISMRVFLDNPPGTEVADYAGWNRAYRQFFANTNLDTGEPLAVPLGTGAPAPPLSVNPVRPSRTTLEVASLPVAGWLVEIEVVARFKR</sequence>
<dbReference type="GO" id="GO:0005829">
    <property type="term" value="C:cytosol"/>
    <property type="evidence" value="ECO:0007669"/>
    <property type="project" value="TreeGrafter"/>
</dbReference>
<dbReference type="InterPro" id="IPR035959">
    <property type="entry name" value="RutC-like_sf"/>
</dbReference>
<dbReference type="SUPFAM" id="SSF55298">
    <property type="entry name" value="YjgF-like"/>
    <property type="match status" value="1"/>
</dbReference>
<dbReference type="InterPro" id="IPR006175">
    <property type="entry name" value="YjgF/YER057c/UK114"/>
</dbReference>
<dbReference type="EMBL" id="CADCVO010000399">
    <property type="protein sequence ID" value="CAA9505709.1"/>
    <property type="molecule type" value="Genomic_DNA"/>
</dbReference>
<protein>
    <submittedName>
        <fullName evidence="2">RidA/YER057c/UK114 superfamily, group 3</fullName>
    </submittedName>
</protein>
<organism evidence="2">
    <name type="scientific">uncultured Solirubrobacteraceae bacterium</name>
    <dbReference type="NCBI Taxonomy" id="1162706"/>
    <lineage>
        <taxon>Bacteria</taxon>
        <taxon>Bacillati</taxon>
        <taxon>Actinomycetota</taxon>
        <taxon>Thermoleophilia</taxon>
        <taxon>Solirubrobacterales</taxon>
        <taxon>Solirubrobacteraceae</taxon>
        <taxon>environmental samples</taxon>
    </lineage>
</organism>
<keyword evidence="1" id="KW-0732">Signal</keyword>
<feature type="chain" id="PRO_5027066898" evidence="1">
    <location>
        <begin position="31"/>
        <end position="235"/>
    </location>
</feature>
<dbReference type="PANTHER" id="PTHR11803:SF59">
    <property type="entry name" value="ENDORIBONUCLEASE"/>
    <property type="match status" value="1"/>
</dbReference>
<dbReference type="Gene3D" id="3.30.1330.40">
    <property type="entry name" value="RutC-like"/>
    <property type="match status" value="1"/>
</dbReference>
<dbReference type="AlphaFoldDB" id="A0A6J4SUN0"/>
<evidence type="ECO:0000313" key="2">
    <source>
        <dbReference type="EMBL" id="CAA9505709.1"/>
    </source>
</evidence>
<gene>
    <name evidence="2" type="ORF">AVDCRST_MAG13-2514</name>
</gene>
<dbReference type="PANTHER" id="PTHR11803">
    <property type="entry name" value="2-IMINOBUTANOATE/2-IMINOPROPANOATE DEAMINASE RIDA"/>
    <property type="match status" value="1"/>
</dbReference>
<name>A0A6J4SUN0_9ACTN</name>
<reference evidence="2" key="1">
    <citation type="submission" date="2020-02" db="EMBL/GenBank/DDBJ databases">
        <authorList>
            <person name="Meier V. D."/>
        </authorList>
    </citation>
    <scope>NUCLEOTIDE SEQUENCE</scope>
    <source>
        <strain evidence="2">AVDCRST_MAG13</strain>
    </source>
</reference>
<evidence type="ECO:0000256" key="1">
    <source>
        <dbReference type="SAM" id="SignalP"/>
    </source>
</evidence>
<feature type="signal peptide" evidence="1">
    <location>
        <begin position="1"/>
        <end position="30"/>
    </location>
</feature>
<dbReference type="Pfam" id="PF01042">
    <property type="entry name" value="Ribonuc_L-PSP"/>
    <property type="match status" value="1"/>
</dbReference>
<proteinExistence type="predicted"/>
<dbReference type="GO" id="GO:0019239">
    <property type="term" value="F:deaminase activity"/>
    <property type="evidence" value="ECO:0007669"/>
    <property type="project" value="TreeGrafter"/>
</dbReference>